<protein>
    <submittedName>
        <fullName evidence="1">Uncharacterized protein</fullName>
    </submittedName>
</protein>
<accession>A0AAV4VA45</accession>
<reference evidence="1 2" key="1">
    <citation type="submission" date="2021-06" db="EMBL/GenBank/DDBJ databases">
        <title>Caerostris darwini draft genome.</title>
        <authorList>
            <person name="Kono N."/>
            <person name="Arakawa K."/>
        </authorList>
    </citation>
    <scope>NUCLEOTIDE SEQUENCE [LARGE SCALE GENOMIC DNA]</scope>
</reference>
<keyword evidence="2" id="KW-1185">Reference proteome</keyword>
<evidence type="ECO:0000313" key="2">
    <source>
        <dbReference type="Proteomes" id="UP001054837"/>
    </source>
</evidence>
<comment type="caution">
    <text evidence="1">The sequence shown here is derived from an EMBL/GenBank/DDBJ whole genome shotgun (WGS) entry which is preliminary data.</text>
</comment>
<name>A0AAV4VA45_9ARAC</name>
<organism evidence="1 2">
    <name type="scientific">Caerostris darwini</name>
    <dbReference type="NCBI Taxonomy" id="1538125"/>
    <lineage>
        <taxon>Eukaryota</taxon>
        <taxon>Metazoa</taxon>
        <taxon>Ecdysozoa</taxon>
        <taxon>Arthropoda</taxon>
        <taxon>Chelicerata</taxon>
        <taxon>Arachnida</taxon>
        <taxon>Araneae</taxon>
        <taxon>Araneomorphae</taxon>
        <taxon>Entelegynae</taxon>
        <taxon>Araneoidea</taxon>
        <taxon>Araneidae</taxon>
        <taxon>Caerostris</taxon>
    </lineage>
</organism>
<dbReference type="Proteomes" id="UP001054837">
    <property type="component" value="Unassembled WGS sequence"/>
</dbReference>
<dbReference type="AlphaFoldDB" id="A0AAV4VA45"/>
<dbReference type="EMBL" id="BPLQ01012692">
    <property type="protein sequence ID" value="GIY67120.1"/>
    <property type="molecule type" value="Genomic_DNA"/>
</dbReference>
<proteinExistence type="predicted"/>
<gene>
    <name evidence="1" type="ORF">CDAR_531851</name>
</gene>
<evidence type="ECO:0000313" key="1">
    <source>
        <dbReference type="EMBL" id="GIY67120.1"/>
    </source>
</evidence>
<sequence length="95" mass="10741">MKIIEHMLNELKNKKLYFQTSQNVTISLQTPSKPRGHSQAITIVFAIFCSNETQLPLCLHSTLRFISIPEAILCQISQTKLFPKKYLFTDSAGVG</sequence>